<dbReference type="InterPro" id="IPR017900">
    <property type="entry name" value="4Fe4S_Fe_S_CS"/>
</dbReference>
<evidence type="ECO:0000256" key="2">
    <source>
        <dbReference type="ARBA" id="ARBA00022640"/>
    </source>
</evidence>
<dbReference type="SUPFAM" id="SSF54862">
    <property type="entry name" value="4Fe-4S ferredoxins"/>
    <property type="match status" value="1"/>
</dbReference>
<evidence type="ECO:0000259" key="5">
    <source>
        <dbReference type="PROSITE" id="PS51379"/>
    </source>
</evidence>
<feature type="domain" description="4Fe-4S ferredoxin-type" evidence="5">
    <location>
        <begin position="8"/>
        <end position="37"/>
    </location>
</feature>
<evidence type="ECO:0000313" key="6">
    <source>
        <dbReference type="EMBL" id="KAK1373068.1"/>
    </source>
</evidence>
<reference evidence="6" key="2">
    <citation type="submission" date="2023-05" db="EMBL/GenBank/DDBJ databases">
        <authorList>
            <person name="Schelkunov M.I."/>
        </authorList>
    </citation>
    <scope>NUCLEOTIDE SEQUENCE</scope>
    <source>
        <strain evidence="6">Hsosn_3</strain>
        <tissue evidence="6">Leaf</tissue>
    </source>
</reference>
<organism evidence="6 7">
    <name type="scientific">Heracleum sosnowskyi</name>
    <dbReference type="NCBI Taxonomy" id="360622"/>
    <lineage>
        <taxon>Eukaryota</taxon>
        <taxon>Viridiplantae</taxon>
        <taxon>Streptophyta</taxon>
        <taxon>Embryophyta</taxon>
        <taxon>Tracheophyta</taxon>
        <taxon>Spermatophyta</taxon>
        <taxon>Magnoliopsida</taxon>
        <taxon>eudicotyledons</taxon>
        <taxon>Gunneridae</taxon>
        <taxon>Pentapetalae</taxon>
        <taxon>asterids</taxon>
        <taxon>campanulids</taxon>
        <taxon>Apiales</taxon>
        <taxon>Apiaceae</taxon>
        <taxon>Apioideae</taxon>
        <taxon>apioid superclade</taxon>
        <taxon>Tordylieae</taxon>
        <taxon>Tordyliinae</taxon>
        <taxon>Heracleum</taxon>
    </lineage>
</organism>
<evidence type="ECO:0000256" key="1">
    <source>
        <dbReference type="ARBA" id="ARBA00022528"/>
    </source>
</evidence>
<keyword evidence="3" id="KW-0793">Thylakoid</keyword>
<dbReference type="AlphaFoldDB" id="A0AAD8MIB1"/>
<evidence type="ECO:0000256" key="3">
    <source>
        <dbReference type="ARBA" id="ARBA00023078"/>
    </source>
</evidence>
<accession>A0AAD8MIB1</accession>
<dbReference type="InterPro" id="IPR017896">
    <property type="entry name" value="4Fe4S_Fe-S-bd"/>
</dbReference>
<gene>
    <name evidence="6" type="ORF">POM88_029261</name>
</gene>
<keyword evidence="7" id="KW-1185">Reference proteome</keyword>
<keyword evidence="2" id="KW-0934">Plastid</keyword>
<dbReference type="InterPro" id="IPR021039">
    <property type="entry name" value="Fe-S-bd_prot_LdpA_C"/>
</dbReference>
<keyword evidence="4" id="KW-0472">Membrane</keyword>
<keyword evidence="4" id="KW-0812">Transmembrane</keyword>
<protein>
    <recommendedName>
        <fullName evidence="5">4Fe-4S ferredoxin-type domain-containing protein</fullName>
    </recommendedName>
</protein>
<dbReference type="Pfam" id="PF25160">
    <property type="entry name" value="LdpA_Fe-S-bd"/>
    <property type="match status" value="1"/>
</dbReference>
<evidence type="ECO:0000256" key="4">
    <source>
        <dbReference type="SAM" id="Phobius"/>
    </source>
</evidence>
<proteinExistence type="predicted"/>
<keyword evidence="4" id="KW-1133">Transmembrane helix</keyword>
<comment type="caution">
    <text evidence="6">The sequence shown here is derived from an EMBL/GenBank/DDBJ whole genome shotgun (WGS) entry which is preliminary data.</text>
</comment>
<dbReference type="Pfam" id="PF12617">
    <property type="entry name" value="LdpA_C"/>
    <property type="match status" value="1"/>
</dbReference>
<dbReference type="Proteomes" id="UP001237642">
    <property type="component" value="Unassembled WGS sequence"/>
</dbReference>
<sequence length="165" mass="18677">MYVYGTDPQRGVLTERCYGCGRCFPVCPYDKIMEITYIRDAAATTELLKRSDVDAVEIHTSGRHISFFKELWDGLGDSVSCLKLVAVSKETFNRKKTQKKACFRLWTFPVIVDGPFGVVSAAEFIGILLFSVYIIWTVSFYIVHNVAAASSQPTFEEKRYNSMPC</sequence>
<feature type="transmembrane region" description="Helical" evidence="4">
    <location>
        <begin position="101"/>
        <end position="118"/>
    </location>
</feature>
<dbReference type="EMBL" id="JAUIZM010000007">
    <property type="protein sequence ID" value="KAK1373068.1"/>
    <property type="molecule type" value="Genomic_DNA"/>
</dbReference>
<evidence type="ECO:0000313" key="7">
    <source>
        <dbReference type="Proteomes" id="UP001237642"/>
    </source>
</evidence>
<reference evidence="6" key="1">
    <citation type="submission" date="2023-02" db="EMBL/GenBank/DDBJ databases">
        <title>Genome of toxic invasive species Heracleum sosnowskyi carries increased number of genes despite the absence of recent whole-genome duplications.</title>
        <authorList>
            <person name="Schelkunov M."/>
            <person name="Shtratnikova V."/>
            <person name="Makarenko M."/>
            <person name="Klepikova A."/>
            <person name="Omelchenko D."/>
            <person name="Novikova G."/>
            <person name="Obukhova E."/>
            <person name="Bogdanov V."/>
            <person name="Penin A."/>
            <person name="Logacheva M."/>
        </authorList>
    </citation>
    <scope>NUCLEOTIDE SEQUENCE</scope>
    <source>
        <strain evidence="6">Hsosn_3</strain>
        <tissue evidence="6">Leaf</tissue>
    </source>
</reference>
<feature type="transmembrane region" description="Helical" evidence="4">
    <location>
        <begin position="124"/>
        <end position="143"/>
    </location>
</feature>
<keyword evidence="1" id="KW-0150">Chloroplast</keyword>
<dbReference type="PROSITE" id="PS51379">
    <property type="entry name" value="4FE4S_FER_2"/>
    <property type="match status" value="1"/>
</dbReference>
<name>A0AAD8MIB1_9APIA</name>
<dbReference type="InterPro" id="IPR057431">
    <property type="entry name" value="LdpA_Fe-S-bd"/>
</dbReference>
<dbReference type="PROSITE" id="PS00198">
    <property type="entry name" value="4FE4S_FER_1"/>
    <property type="match status" value="1"/>
</dbReference>